<name>A0A8H9HTS7_KITAU</name>
<protein>
    <recommendedName>
        <fullName evidence="3">SMI1/KNR4 family protein</fullName>
    </recommendedName>
</protein>
<evidence type="ECO:0000313" key="2">
    <source>
        <dbReference type="Proteomes" id="UP000610124"/>
    </source>
</evidence>
<dbReference type="GeneID" id="97487731"/>
<dbReference type="RefSeq" id="WP_232543169.1">
    <property type="nucleotide sequence ID" value="NZ_BMUB01000011.1"/>
</dbReference>
<organism evidence="1 2">
    <name type="scientific">Kitasatospora aureofaciens</name>
    <name type="common">Streptomyces aureofaciens</name>
    <dbReference type="NCBI Taxonomy" id="1894"/>
    <lineage>
        <taxon>Bacteria</taxon>
        <taxon>Bacillati</taxon>
        <taxon>Actinomycetota</taxon>
        <taxon>Actinomycetes</taxon>
        <taxon>Kitasatosporales</taxon>
        <taxon>Streptomycetaceae</taxon>
        <taxon>Kitasatospora</taxon>
    </lineage>
</organism>
<gene>
    <name evidence="1" type="ORF">GCM10010502_47250</name>
</gene>
<reference evidence="1" key="1">
    <citation type="journal article" date="2014" name="Int. J. Syst. Evol. Microbiol.">
        <title>Complete genome sequence of Corynebacterium casei LMG S-19264T (=DSM 44701T), isolated from a smear-ripened cheese.</title>
        <authorList>
            <consortium name="US DOE Joint Genome Institute (JGI-PGF)"/>
            <person name="Walter F."/>
            <person name="Albersmeier A."/>
            <person name="Kalinowski J."/>
            <person name="Ruckert C."/>
        </authorList>
    </citation>
    <scope>NUCLEOTIDE SEQUENCE</scope>
    <source>
        <strain evidence="1">JCM 4434</strain>
    </source>
</reference>
<evidence type="ECO:0000313" key="1">
    <source>
        <dbReference type="EMBL" id="GGU88858.1"/>
    </source>
</evidence>
<accession>A0A8H9HTS7</accession>
<reference evidence="1" key="2">
    <citation type="submission" date="2020-09" db="EMBL/GenBank/DDBJ databases">
        <authorList>
            <person name="Sun Q."/>
            <person name="Ohkuma M."/>
        </authorList>
    </citation>
    <scope>NUCLEOTIDE SEQUENCE</scope>
    <source>
        <strain evidence="1">JCM 4434</strain>
    </source>
</reference>
<proteinExistence type="predicted"/>
<comment type="caution">
    <text evidence="1">The sequence shown here is derived from an EMBL/GenBank/DDBJ whole genome shotgun (WGS) entry which is preliminary data.</text>
</comment>
<dbReference type="EMBL" id="BMUB01000011">
    <property type="protein sequence ID" value="GGU88858.1"/>
    <property type="molecule type" value="Genomic_DNA"/>
</dbReference>
<dbReference type="Proteomes" id="UP000610124">
    <property type="component" value="Unassembled WGS sequence"/>
</dbReference>
<evidence type="ECO:0008006" key="3">
    <source>
        <dbReference type="Google" id="ProtNLM"/>
    </source>
</evidence>
<dbReference type="AlphaFoldDB" id="A0A8H9HTS7"/>
<sequence length="246" mass="26208">MDEPTTQYQGYSWQDEDGAQHIALYPGSEEADEEGLARLRAMGARQLAELRAERAGEAGPGAARPGARWRRSLTVDLRNPTPLPGPRLDPQWLRAWCARTGTALTGFTRSFAARYGFPPGENALAPATDASLRAAGALGELLPVPPDLATLYGELDRASLPDVDNGYFVHSPAAVTGHVREYGTPAIGGERLALVFGSDGGGHLFATGHSGRVWRSTTASPDGDFTLVARTLEEFLDGIGRLVADL</sequence>